<dbReference type="InParanoid" id="B0CZX3"/>
<name>B0CZX3_LACBS</name>
<dbReference type="Gene3D" id="3.40.50.1820">
    <property type="entry name" value="alpha/beta hydrolase"/>
    <property type="match status" value="2"/>
</dbReference>
<dbReference type="RefSeq" id="XP_001876958.1">
    <property type="nucleotide sequence ID" value="XM_001876923.1"/>
</dbReference>
<accession>B0CZX3</accession>
<evidence type="ECO:0000256" key="2">
    <source>
        <dbReference type="ARBA" id="ARBA00022670"/>
    </source>
</evidence>
<gene>
    <name evidence="8" type="ORF">LACBIDRAFT_311397</name>
</gene>
<feature type="region of interest" description="Disordered" evidence="6">
    <location>
        <begin position="525"/>
        <end position="545"/>
    </location>
</feature>
<dbReference type="GeneID" id="6072785"/>
<evidence type="ECO:0000256" key="3">
    <source>
        <dbReference type="ARBA" id="ARBA00022729"/>
    </source>
</evidence>
<keyword evidence="4" id="KW-0378">Hydrolase</keyword>
<dbReference type="PANTHER" id="PTHR11010:SF23">
    <property type="entry name" value="SERINE PEPTIDASE"/>
    <property type="match status" value="1"/>
</dbReference>
<sequence length="564" mass="62368">MTCLALWKLALCAVSLSSVTATLLPDGRPHANMMRPPGVPLVHIPAPDAPVISRNGTVLPPYNTLYEFDQLIDHKNPSLGTFKQRFWHTYEFYEPGGPIILSTPGETNAGGYTGYLTNRTINGLIAQQENGSTIVLEHRFYGFSNPYPDLSVASLKYHTIQQAIDDLEYFAKNVHLPMPGGDQLTPDKAPWILIGGSYSGALTSWTMVNKPGLFFAGYSSSGVVQAILDFWQYFEPIRQNMPQNCSTDVQAVMTHIDRVFLSGNKTAIQAIKESFGMESVKYLDDVAGALRNNLWDWQSLQVTSGPGAQFYQFCDALEVKDGQSAPASGWGLDHALSAWSNYWKTTYYATICGEHDAETCLGTYDTTQTSWHDTSIDNAGRSWTWIVCNEVGYFQEGAPLGQKSIVTRLVQPPYEFRQCQQMFTGAFPYSIAIPNTLHTNLLYRGWNVKVDRLFFANGIRDPWREATMSAQGLNAKSTLSQPIALSDGFHCSDLGASAAQVDPTIATVHKQALESFRTWLSTWKPRGQGRPVTSPRSLPQPARKVSQPVISKPLSAWLKGAGVL</sequence>
<dbReference type="SUPFAM" id="SSF53474">
    <property type="entry name" value="alpha/beta-Hydrolases"/>
    <property type="match status" value="1"/>
</dbReference>
<feature type="signal peptide" evidence="7">
    <location>
        <begin position="1"/>
        <end position="21"/>
    </location>
</feature>
<reference evidence="8 9" key="1">
    <citation type="journal article" date="2008" name="Nature">
        <title>The genome of Laccaria bicolor provides insights into mycorrhizal symbiosis.</title>
        <authorList>
            <person name="Martin F."/>
            <person name="Aerts A."/>
            <person name="Ahren D."/>
            <person name="Brun A."/>
            <person name="Danchin E.G.J."/>
            <person name="Duchaussoy F."/>
            <person name="Gibon J."/>
            <person name="Kohler A."/>
            <person name="Lindquist E."/>
            <person name="Pereda V."/>
            <person name="Salamov A."/>
            <person name="Shapiro H.J."/>
            <person name="Wuyts J."/>
            <person name="Blaudez D."/>
            <person name="Buee M."/>
            <person name="Brokstein P."/>
            <person name="Canbaeck B."/>
            <person name="Cohen D."/>
            <person name="Courty P.E."/>
            <person name="Coutinho P.M."/>
            <person name="Delaruelle C."/>
            <person name="Detter J.C."/>
            <person name="Deveau A."/>
            <person name="DiFazio S."/>
            <person name="Duplessis S."/>
            <person name="Fraissinet-Tachet L."/>
            <person name="Lucic E."/>
            <person name="Frey-Klett P."/>
            <person name="Fourrey C."/>
            <person name="Feussner I."/>
            <person name="Gay G."/>
            <person name="Grimwood J."/>
            <person name="Hoegger P.J."/>
            <person name="Jain P."/>
            <person name="Kilaru S."/>
            <person name="Labbe J."/>
            <person name="Lin Y.C."/>
            <person name="Legue V."/>
            <person name="Le Tacon F."/>
            <person name="Marmeisse R."/>
            <person name="Melayah D."/>
            <person name="Montanini B."/>
            <person name="Muratet M."/>
            <person name="Nehls U."/>
            <person name="Niculita-Hirzel H."/>
            <person name="Oudot-Le Secq M.P."/>
            <person name="Peter M."/>
            <person name="Quesneville H."/>
            <person name="Rajashekar B."/>
            <person name="Reich M."/>
            <person name="Rouhier N."/>
            <person name="Schmutz J."/>
            <person name="Yin T."/>
            <person name="Chalot M."/>
            <person name="Henrissat B."/>
            <person name="Kuees U."/>
            <person name="Lucas S."/>
            <person name="Van de Peer Y."/>
            <person name="Podila G.K."/>
            <person name="Polle A."/>
            <person name="Pukkila P.J."/>
            <person name="Richardson P.M."/>
            <person name="Rouze P."/>
            <person name="Sanders I.R."/>
            <person name="Stajich J.E."/>
            <person name="Tunlid A."/>
            <person name="Tuskan G."/>
            <person name="Grigoriev I.V."/>
        </authorList>
    </citation>
    <scope>NUCLEOTIDE SEQUENCE [LARGE SCALE GENOMIC DNA]</scope>
    <source>
        <strain evidence="9">S238N-H82 / ATCC MYA-4686</strain>
    </source>
</reference>
<dbReference type="PANTHER" id="PTHR11010">
    <property type="entry name" value="PROTEASE S28 PRO-X CARBOXYPEPTIDASE-RELATED"/>
    <property type="match status" value="1"/>
</dbReference>
<evidence type="ECO:0000256" key="7">
    <source>
        <dbReference type="SAM" id="SignalP"/>
    </source>
</evidence>
<dbReference type="KEGG" id="lbc:LACBIDRAFT_311397"/>
<dbReference type="GO" id="GO:0070008">
    <property type="term" value="F:serine-type exopeptidase activity"/>
    <property type="evidence" value="ECO:0007669"/>
    <property type="project" value="InterPro"/>
</dbReference>
<feature type="chain" id="PRO_5002748783" evidence="7">
    <location>
        <begin position="22"/>
        <end position="564"/>
    </location>
</feature>
<dbReference type="Proteomes" id="UP000001194">
    <property type="component" value="Unassembled WGS sequence"/>
</dbReference>
<evidence type="ECO:0000256" key="5">
    <source>
        <dbReference type="ARBA" id="ARBA00023180"/>
    </source>
</evidence>
<dbReference type="Pfam" id="PF05577">
    <property type="entry name" value="Peptidase_S28"/>
    <property type="match status" value="1"/>
</dbReference>
<comment type="similarity">
    <text evidence="1">Belongs to the peptidase S28 family.</text>
</comment>
<dbReference type="EMBL" id="DS547094">
    <property type="protein sequence ID" value="EDR12694.1"/>
    <property type="molecule type" value="Genomic_DNA"/>
</dbReference>
<dbReference type="AlphaFoldDB" id="B0CZX3"/>
<dbReference type="GO" id="GO:0006508">
    <property type="term" value="P:proteolysis"/>
    <property type="evidence" value="ECO:0007669"/>
    <property type="project" value="UniProtKB-KW"/>
</dbReference>
<evidence type="ECO:0000313" key="8">
    <source>
        <dbReference type="EMBL" id="EDR12694.1"/>
    </source>
</evidence>
<protein>
    <submittedName>
        <fullName evidence="8">Predicted protein</fullName>
    </submittedName>
</protein>
<keyword evidence="5" id="KW-0325">Glycoprotein</keyword>
<dbReference type="ESTHER" id="lacbs-b0czx3">
    <property type="family name" value="Prolylcarboxypeptidase"/>
</dbReference>
<dbReference type="InterPro" id="IPR029058">
    <property type="entry name" value="AB_hydrolase_fold"/>
</dbReference>
<proteinExistence type="inferred from homology"/>
<evidence type="ECO:0000313" key="9">
    <source>
        <dbReference type="Proteomes" id="UP000001194"/>
    </source>
</evidence>
<evidence type="ECO:0000256" key="1">
    <source>
        <dbReference type="ARBA" id="ARBA00011079"/>
    </source>
</evidence>
<keyword evidence="2" id="KW-0645">Protease</keyword>
<dbReference type="OrthoDB" id="1735038at2759"/>
<dbReference type="GO" id="GO:0008239">
    <property type="term" value="F:dipeptidyl-peptidase activity"/>
    <property type="evidence" value="ECO:0007669"/>
    <property type="project" value="TreeGrafter"/>
</dbReference>
<keyword evidence="9" id="KW-1185">Reference proteome</keyword>
<keyword evidence="3 7" id="KW-0732">Signal</keyword>
<dbReference type="HOGENOM" id="CLU_023630_1_1_1"/>
<organism evidence="9">
    <name type="scientific">Laccaria bicolor (strain S238N-H82 / ATCC MYA-4686)</name>
    <name type="common">Bicoloured deceiver</name>
    <name type="synonym">Laccaria laccata var. bicolor</name>
    <dbReference type="NCBI Taxonomy" id="486041"/>
    <lineage>
        <taxon>Eukaryota</taxon>
        <taxon>Fungi</taxon>
        <taxon>Dikarya</taxon>
        <taxon>Basidiomycota</taxon>
        <taxon>Agaricomycotina</taxon>
        <taxon>Agaricomycetes</taxon>
        <taxon>Agaricomycetidae</taxon>
        <taxon>Agaricales</taxon>
        <taxon>Agaricineae</taxon>
        <taxon>Hydnangiaceae</taxon>
        <taxon>Laccaria</taxon>
    </lineage>
</organism>
<dbReference type="InterPro" id="IPR008758">
    <property type="entry name" value="Peptidase_S28"/>
</dbReference>
<dbReference type="MEROPS" id="S28.004"/>
<evidence type="ECO:0000256" key="6">
    <source>
        <dbReference type="SAM" id="MobiDB-lite"/>
    </source>
</evidence>
<evidence type="ECO:0000256" key="4">
    <source>
        <dbReference type="ARBA" id="ARBA00022801"/>
    </source>
</evidence>